<keyword evidence="3" id="KW-1185">Reference proteome</keyword>
<proteinExistence type="predicted"/>
<reference evidence="2" key="1">
    <citation type="journal article" date="2020" name="Nat. Commun.">
        <title>Large-scale genome sequencing of mycorrhizal fungi provides insights into the early evolution of symbiotic traits.</title>
        <authorList>
            <person name="Miyauchi S."/>
            <person name="Kiss E."/>
            <person name="Kuo A."/>
            <person name="Drula E."/>
            <person name="Kohler A."/>
            <person name="Sanchez-Garcia M."/>
            <person name="Morin E."/>
            <person name="Andreopoulos B."/>
            <person name="Barry K.W."/>
            <person name="Bonito G."/>
            <person name="Buee M."/>
            <person name="Carver A."/>
            <person name="Chen C."/>
            <person name="Cichocki N."/>
            <person name="Clum A."/>
            <person name="Culley D."/>
            <person name="Crous P.W."/>
            <person name="Fauchery L."/>
            <person name="Girlanda M."/>
            <person name="Hayes R.D."/>
            <person name="Keri Z."/>
            <person name="LaButti K."/>
            <person name="Lipzen A."/>
            <person name="Lombard V."/>
            <person name="Magnuson J."/>
            <person name="Maillard F."/>
            <person name="Murat C."/>
            <person name="Nolan M."/>
            <person name="Ohm R.A."/>
            <person name="Pangilinan J."/>
            <person name="Pereira M.F."/>
            <person name="Perotto S."/>
            <person name="Peter M."/>
            <person name="Pfister S."/>
            <person name="Riley R."/>
            <person name="Sitrit Y."/>
            <person name="Stielow J.B."/>
            <person name="Szollosi G."/>
            <person name="Zifcakova L."/>
            <person name="Stursova M."/>
            <person name="Spatafora J.W."/>
            <person name="Tedersoo L."/>
            <person name="Vaario L.M."/>
            <person name="Yamada A."/>
            <person name="Yan M."/>
            <person name="Wang P."/>
            <person name="Xu J."/>
            <person name="Bruns T."/>
            <person name="Baldrian P."/>
            <person name="Vilgalys R."/>
            <person name="Dunand C."/>
            <person name="Henrissat B."/>
            <person name="Grigoriev I.V."/>
            <person name="Hibbett D."/>
            <person name="Nagy L.G."/>
            <person name="Martin F.M."/>
        </authorList>
    </citation>
    <scope>NUCLEOTIDE SEQUENCE</scope>
    <source>
        <strain evidence="2">UP504</strain>
    </source>
</reference>
<dbReference type="AlphaFoldDB" id="A0A9P6AET7"/>
<evidence type="ECO:0000313" key="2">
    <source>
        <dbReference type="EMBL" id="KAF9504403.1"/>
    </source>
</evidence>
<feature type="region of interest" description="Disordered" evidence="1">
    <location>
        <begin position="13"/>
        <end position="50"/>
    </location>
</feature>
<dbReference type="EMBL" id="MU129230">
    <property type="protein sequence ID" value="KAF9504403.1"/>
    <property type="molecule type" value="Genomic_DNA"/>
</dbReference>
<name>A0A9P6AET7_9AGAM</name>
<dbReference type="Proteomes" id="UP000886523">
    <property type="component" value="Unassembled WGS sequence"/>
</dbReference>
<evidence type="ECO:0000256" key="1">
    <source>
        <dbReference type="SAM" id="MobiDB-lite"/>
    </source>
</evidence>
<organism evidence="2 3">
    <name type="scientific">Hydnum rufescens UP504</name>
    <dbReference type="NCBI Taxonomy" id="1448309"/>
    <lineage>
        <taxon>Eukaryota</taxon>
        <taxon>Fungi</taxon>
        <taxon>Dikarya</taxon>
        <taxon>Basidiomycota</taxon>
        <taxon>Agaricomycotina</taxon>
        <taxon>Agaricomycetes</taxon>
        <taxon>Cantharellales</taxon>
        <taxon>Hydnaceae</taxon>
        <taxon>Hydnum</taxon>
    </lineage>
</organism>
<feature type="compositionally biased region" description="Polar residues" evidence="1">
    <location>
        <begin position="140"/>
        <end position="150"/>
    </location>
</feature>
<protein>
    <submittedName>
        <fullName evidence="2">Uncharacterized protein</fullName>
    </submittedName>
</protein>
<evidence type="ECO:0000313" key="3">
    <source>
        <dbReference type="Proteomes" id="UP000886523"/>
    </source>
</evidence>
<sequence length="179" mass="20644">MTQKEQQGLLFLFLPELAKRTPHSEMTTRPAKRNPGTGTDDAMRQDPRRTTHPLRRVSLILQPNQPPIKTCDTCRKNMRERKPTNEPLTQTTTSPRTQIRTRDRGTNEYHTPTEVGIKSRLLKRRPTPTDTPPCAKPSTKHATWAQNQYHTRFGGSKLKPPKQRPATRDPQLVQRPAQW</sequence>
<feature type="region of interest" description="Disordered" evidence="1">
    <location>
        <begin position="78"/>
        <end position="99"/>
    </location>
</feature>
<feature type="region of interest" description="Disordered" evidence="1">
    <location>
        <begin position="124"/>
        <end position="179"/>
    </location>
</feature>
<gene>
    <name evidence="2" type="ORF">BS47DRAFT_1368817</name>
</gene>
<feature type="compositionally biased region" description="Polar residues" evidence="1">
    <location>
        <begin position="86"/>
        <end position="98"/>
    </location>
</feature>
<comment type="caution">
    <text evidence="2">The sequence shown here is derived from an EMBL/GenBank/DDBJ whole genome shotgun (WGS) entry which is preliminary data.</text>
</comment>
<accession>A0A9P6AET7</accession>